<protein>
    <submittedName>
        <fullName evidence="5">Uncharacterized protein</fullName>
    </submittedName>
</protein>
<dbReference type="Gene3D" id="3.40.50.11350">
    <property type="match status" value="1"/>
</dbReference>
<dbReference type="Gene3D" id="3.40.50.11340">
    <property type="match status" value="1"/>
</dbReference>
<dbReference type="InterPro" id="IPR019378">
    <property type="entry name" value="GDP-Fuc_O-FucTrfase"/>
</dbReference>
<dbReference type="EMBL" id="JALLBG020000075">
    <property type="protein sequence ID" value="KAL3767576.1"/>
    <property type="molecule type" value="Genomic_DNA"/>
</dbReference>
<dbReference type="GO" id="GO:0006004">
    <property type="term" value="P:fucose metabolic process"/>
    <property type="evidence" value="ECO:0007669"/>
    <property type="project" value="UniProtKB-KW"/>
</dbReference>
<feature type="compositionally biased region" description="Low complexity" evidence="4">
    <location>
        <begin position="270"/>
        <end position="282"/>
    </location>
</feature>
<evidence type="ECO:0000256" key="4">
    <source>
        <dbReference type="SAM" id="MobiDB-lite"/>
    </source>
</evidence>
<dbReference type="Pfam" id="PF10250">
    <property type="entry name" value="O-FucT"/>
    <property type="match status" value="1"/>
</dbReference>
<evidence type="ECO:0000313" key="6">
    <source>
        <dbReference type="Proteomes" id="UP001530293"/>
    </source>
</evidence>
<evidence type="ECO:0000313" key="5">
    <source>
        <dbReference type="EMBL" id="KAL3767576.1"/>
    </source>
</evidence>
<organism evidence="5 6">
    <name type="scientific">Discostella pseudostelligera</name>
    <dbReference type="NCBI Taxonomy" id="259834"/>
    <lineage>
        <taxon>Eukaryota</taxon>
        <taxon>Sar</taxon>
        <taxon>Stramenopiles</taxon>
        <taxon>Ochrophyta</taxon>
        <taxon>Bacillariophyta</taxon>
        <taxon>Coscinodiscophyceae</taxon>
        <taxon>Thalassiosirophycidae</taxon>
        <taxon>Stephanodiscales</taxon>
        <taxon>Stephanodiscaceae</taxon>
        <taxon>Discostella</taxon>
    </lineage>
</organism>
<proteinExistence type="predicted"/>
<keyword evidence="2" id="KW-0294">Fucose metabolism</keyword>
<sequence length="868" mass="99089">MLNPVNRAPQIPRKIRDIRPKRQLARDRESETRQQQQQQQQDDDWWRQADNADEVAHFRGGTTVNRLNRTSKITPSTNAKLPTSEPFIQEVGDSGGKPRNGIINNLTQLLGKIRQNRKKIFWGAVVMISWRTIYLLDLEQYANAEAERSTHKISSLPHDVRMKSIEDEISLLDKMTDDMLTSTYNISPKVGGSGISSSSSLIKPESINSMSRADTLEFHPQHASWHMTESDRFGANEISYDKDPSLQAALSHFSSPLRGKETTSRTFSNFNSQNLMSNSMNNPKSTHQTPGHIAESIRFGGNEFSDSYHKDPSLQAALSHFSSPLHGKETTSQSLNNPNSQSRMSNYVSNPFSTPNNKLLNDAPGSTAGLDCSNYGGPFDPSESADLVYWRDIPTDASITSPFYNAQAQEATTGSIWRTKYLTFEMDDAGWNNMRLGLENMLILAHAMGRTLVMPPRRQMAHGMQSYTSGGNAVSFSDFFDIEAVGAKQKGLQIITMEQFLEREAVNGHLKSNTDGDILYPPNNQVKWDNQRLQPLWTYIRNVTKIFQWNPMDGILAFPASAAGEQRIYSMMTDVLNEKDGRPFPHFSEYQGKPVNVDAPPIERFREMLAGRRQLFVYDMKSHNDYPVVHFKADQVDGTRLIVPFYAFIWFEDWRHDLWAKRFIRDNLRYKTEIMCLSARIISAIRDRARKISLGNMDGLFDAVHIRRGDFQQQFPSTAMNASDVLTGMKEYIAPGSTVFISTNERDHSFFTYFGEVYDVVFLDDFRELLSSINANYFPLIEQIVASQGRIFIGTFFSTFSAYITRLRGYYSVKEMHNGYMTGGLHNTYFLPAKWKKEMRLYQAVHMPLFGRDFPVAWRDIDRYELPS</sequence>
<dbReference type="Proteomes" id="UP001530293">
    <property type="component" value="Unassembled WGS sequence"/>
</dbReference>
<feature type="region of interest" description="Disordered" evidence="4">
    <location>
        <begin position="324"/>
        <end position="365"/>
    </location>
</feature>
<feature type="region of interest" description="Disordered" evidence="4">
    <location>
        <begin position="270"/>
        <end position="291"/>
    </location>
</feature>
<reference evidence="5 6" key="1">
    <citation type="submission" date="2024-10" db="EMBL/GenBank/DDBJ databases">
        <title>Updated reference genomes for cyclostephanoid diatoms.</title>
        <authorList>
            <person name="Roberts W.R."/>
            <person name="Alverson A.J."/>
        </authorList>
    </citation>
    <scope>NUCLEOTIDE SEQUENCE [LARGE SCALE GENOMIC DNA]</scope>
    <source>
        <strain evidence="5 6">AJA232-27</strain>
    </source>
</reference>
<dbReference type="AlphaFoldDB" id="A0ABD3MXM8"/>
<comment type="caution">
    <text evidence="5">The sequence shown here is derived from an EMBL/GenBank/DDBJ whole genome shotgun (WGS) entry which is preliminary data.</text>
</comment>
<dbReference type="CDD" id="cd11296">
    <property type="entry name" value="O-FucT_like"/>
    <property type="match status" value="1"/>
</dbReference>
<feature type="compositionally biased region" description="Polar residues" evidence="4">
    <location>
        <begin position="330"/>
        <end position="359"/>
    </location>
</feature>
<feature type="compositionally biased region" description="Basic and acidic residues" evidence="4">
    <location>
        <begin position="14"/>
        <end position="32"/>
    </location>
</feature>
<evidence type="ECO:0000256" key="3">
    <source>
        <dbReference type="ARBA" id="ARBA00023277"/>
    </source>
</evidence>
<evidence type="ECO:0000256" key="2">
    <source>
        <dbReference type="ARBA" id="ARBA00023253"/>
    </source>
</evidence>
<keyword evidence="3" id="KW-0119">Carbohydrate metabolism</keyword>
<accession>A0ABD3MXM8</accession>
<evidence type="ECO:0000256" key="1">
    <source>
        <dbReference type="ARBA" id="ARBA00022679"/>
    </source>
</evidence>
<dbReference type="PANTHER" id="PTHR31469">
    <property type="entry name" value="OS07G0633600 PROTEIN"/>
    <property type="match status" value="1"/>
</dbReference>
<name>A0ABD3MXM8_9STRA</name>
<dbReference type="GO" id="GO:0016740">
    <property type="term" value="F:transferase activity"/>
    <property type="evidence" value="ECO:0007669"/>
    <property type="project" value="UniProtKB-KW"/>
</dbReference>
<keyword evidence="1" id="KW-0808">Transferase</keyword>
<feature type="region of interest" description="Disordered" evidence="4">
    <location>
        <begin position="1"/>
        <end position="46"/>
    </location>
</feature>
<keyword evidence="6" id="KW-1185">Reference proteome</keyword>
<gene>
    <name evidence="5" type="ORF">ACHAWU_000239</name>
</gene>
<dbReference type="PANTHER" id="PTHR31469:SF8">
    <property type="entry name" value="OS07G0641000 PROTEIN"/>
    <property type="match status" value="1"/>
</dbReference>